<keyword evidence="2 3" id="KW-0040">ANK repeat</keyword>
<dbReference type="Pfam" id="PF12796">
    <property type="entry name" value="Ank_2"/>
    <property type="match status" value="2"/>
</dbReference>
<dbReference type="InterPro" id="IPR036770">
    <property type="entry name" value="Ankyrin_rpt-contain_sf"/>
</dbReference>
<dbReference type="OrthoDB" id="7464126at2759"/>
<reference evidence="4" key="1">
    <citation type="submission" date="2020-01" db="EMBL/GenBank/DDBJ databases">
        <title>Identification and distribution of gene clusters putatively required for synthesis of sphingolipid metabolism inhibitors in phylogenetically diverse species of the filamentous fungus Fusarium.</title>
        <authorList>
            <person name="Kim H.-S."/>
            <person name="Busman M."/>
            <person name="Brown D.W."/>
            <person name="Divon H."/>
            <person name="Uhlig S."/>
            <person name="Proctor R.H."/>
        </authorList>
    </citation>
    <scope>NUCLEOTIDE SEQUENCE</scope>
    <source>
        <strain evidence="4">NRRL 53441</strain>
    </source>
</reference>
<dbReference type="GO" id="GO:0005634">
    <property type="term" value="C:nucleus"/>
    <property type="evidence" value="ECO:0007669"/>
    <property type="project" value="TreeGrafter"/>
</dbReference>
<dbReference type="Gene3D" id="1.25.40.20">
    <property type="entry name" value="Ankyrin repeat-containing domain"/>
    <property type="match status" value="1"/>
</dbReference>
<evidence type="ECO:0000256" key="1">
    <source>
        <dbReference type="ARBA" id="ARBA00022737"/>
    </source>
</evidence>
<dbReference type="PROSITE" id="PS50297">
    <property type="entry name" value="ANK_REP_REGION"/>
    <property type="match status" value="2"/>
</dbReference>
<sequence>MCLASAQPVQARLSRVTSAMSGLEILGAVASSIALVQAVKGTLKAIDFLRKNSEMKKECNKLRKEILMIDCFIMQAREQTDPMMPAQRLHGSIEHPLVTLTVQELEDILEELNDIVEKYSGSRKAHDPKRLTDKMKWFSDTSKIEELRERAQATKSNLHMAITFRVSSMVDRGNVRQEVNLASTENIWKTLSSPLLLESRLRDGFVYFPDDIVGQGYDLLIIATFMKSSECIDILLKLWENILPRQGLSREVGYFLVAYLKGNGSQMDKIINKVLPFVHDWEEVGTTKVHRAAEEGEVLDALREQPWAIDQPNEKGLTPVHLAVLANNFEGLEQLIAAKVYINQQAMRGYTPLMVAAMGGIATMIQKLLEYTECRRHIDQRDVSGQTALHYAARTASPECVQLLLEAGAFVSKSSLDGETSLHWLTMSNPLDQQAAEKIIELLLGHGVDLEAKDSTGCTPVLNATLLGNVFALKALVNAGASLISIDSSQRNILHKAAFSSNFDVVNYLAYQNLENINPQLRDLDKDTPLGSLAKSLEEDFFNAPKPSFAQQQNFIKLHFDLLIRDLERHMLALEDVSKAVEERDSSATTELLNTLVEKNAASFRQDLVDWYRGLQFYVKDENWDCLGEAISEEYDETAERAERAAIARGKTITDPEMEEFF</sequence>
<dbReference type="SUPFAM" id="SSF48403">
    <property type="entry name" value="Ankyrin repeat"/>
    <property type="match status" value="1"/>
</dbReference>
<feature type="repeat" description="ANK" evidence="3">
    <location>
        <begin position="384"/>
        <end position="416"/>
    </location>
</feature>
<dbReference type="Proteomes" id="UP000605986">
    <property type="component" value="Unassembled WGS sequence"/>
</dbReference>
<dbReference type="PANTHER" id="PTHR24189">
    <property type="entry name" value="MYOTROPHIN"/>
    <property type="match status" value="1"/>
</dbReference>
<evidence type="ECO:0000256" key="2">
    <source>
        <dbReference type="ARBA" id="ARBA00023043"/>
    </source>
</evidence>
<accession>A0A8H4NVP6</accession>
<name>A0A8H4NVP6_9HYPO</name>
<dbReference type="EMBL" id="JAADJG010000165">
    <property type="protein sequence ID" value="KAF4452969.1"/>
    <property type="molecule type" value="Genomic_DNA"/>
</dbReference>
<protein>
    <recommendedName>
        <fullName evidence="6">Fungal N-terminal domain-containing protein</fullName>
    </recommendedName>
</protein>
<organism evidence="4 5">
    <name type="scientific">Fusarium austroafricanum</name>
    <dbReference type="NCBI Taxonomy" id="2364996"/>
    <lineage>
        <taxon>Eukaryota</taxon>
        <taxon>Fungi</taxon>
        <taxon>Dikarya</taxon>
        <taxon>Ascomycota</taxon>
        <taxon>Pezizomycotina</taxon>
        <taxon>Sordariomycetes</taxon>
        <taxon>Hypocreomycetidae</taxon>
        <taxon>Hypocreales</taxon>
        <taxon>Nectriaceae</taxon>
        <taxon>Fusarium</taxon>
        <taxon>Fusarium concolor species complex</taxon>
    </lineage>
</organism>
<dbReference type="PROSITE" id="PS50088">
    <property type="entry name" value="ANK_REPEAT"/>
    <property type="match status" value="2"/>
</dbReference>
<gene>
    <name evidence="4" type="ORF">F53441_4200</name>
</gene>
<evidence type="ECO:0000313" key="5">
    <source>
        <dbReference type="Proteomes" id="UP000605986"/>
    </source>
</evidence>
<evidence type="ECO:0008006" key="6">
    <source>
        <dbReference type="Google" id="ProtNLM"/>
    </source>
</evidence>
<comment type="caution">
    <text evidence="4">The sequence shown here is derived from an EMBL/GenBank/DDBJ whole genome shotgun (WGS) entry which is preliminary data.</text>
</comment>
<evidence type="ECO:0000256" key="3">
    <source>
        <dbReference type="PROSITE-ProRule" id="PRU00023"/>
    </source>
</evidence>
<proteinExistence type="predicted"/>
<keyword evidence="1" id="KW-0677">Repeat</keyword>
<dbReference type="GO" id="GO:0005737">
    <property type="term" value="C:cytoplasm"/>
    <property type="evidence" value="ECO:0007669"/>
    <property type="project" value="TreeGrafter"/>
</dbReference>
<dbReference type="PRINTS" id="PR01415">
    <property type="entry name" value="ANKYRIN"/>
</dbReference>
<dbReference type="PANTHER" id="PTHR24189:SF71">
    <property type="entry name" value="ANKYRIN REPEAT DOMAIN 39"/>
    <property type="match status" value="1"/>
</dbReference>
<evidence type="ECO:0000313" key="4">
    <source>
        <dbReference type="EMBL" id="KAF4452969.1"/>
    </source>
</evidence>
<dbReference type="SMART" id="SM00248">
    <property type="entry name" value="ANK"/>
    <property type="match status" value="6"/>
</dbReference>
<dbReference type="AlphaFoldDB" id="A0A8H4NVP6"/>
<dbReference type="InterPro" id="IPR050745">
    <property type="entry name" value="Multifunctional_regulatory"/>
</dbReference>
<feature type="repeat" description="ANK" evidence="3">
    <location>
        <begin position="417"/>
        <end position="455"/>
    </location>
</feature>
<keyword evidence="5" id="KW-1185">Reference proteome</keyword>
<dbReference type="InterPro" id="IPR002110">
    <property type="entry name" value="Ankyrin_rpt"/>
</dbReference>